<accession>A0A9K3GEC6</accession>
<proteinExistence type="predicted"/>
<sequence length="379" mass="41172">MLVRPGAMPDNNRRSQYEQLRLTWADYALDYYPGTIRLAKQYATLSTGDIPIVRGKWGLGVELDSGKRMSIESAVAVGMPPLGDDPLAHRVALSLPKHIQTLGHTLVTSRYMVTTEALGPYGGESAALPSPWLGQDLVGHSLIQATHTSTITKDVYEVPIWSSSTMERVPAEDYWGEETFCVPFHVGIRNMLRHMMYPEPYIKAATDQVPDAYTHAYLPRLACDSEGGGLEGWSLGPSGVTITDPFYSDVASVGLMSIGRNMFRGEGEEVGDDVVPVAFRGGEEGEIGGGSLTYGLVVLHTDSQVASQSQTGDERVKDLCTRHTTLVSEAHPNVQSLVMCFVRGGVKQGLIKGVQVGTCSGVGVPKYMDAVMEHHKLEF</sequence>
<dbReference type="AlphaFoldDB" id="A0A9K3GEC6"/>
<reference evidence="1 2" key="1">
    <citation type="journal article" date="2018" name="PLoS ONE">
        <title>The draft genome of Kipferlia bialata reveals reductive genome evolution in fornicate parasites.</title>
        <authorList>
            <person name="Tanifuji G."/>
            <person name="Takabayashi S."/>
            <person name="Kume K."/>
            <person name="Takagi M."/>
            <person name="Nakayama T."/>
            <person name="Kamikawa R."/>
            <person name="Inagaki Y."/>
            <person name="Hashimoto T."/>
        </authorList>
    </citation>
    <scope>NUCLEOTIDE SEQUENCE [LARGE SCALE GENOMIC DNA]</scope>
    <source>
        <strain evidence="1">NY0173</strain>
    </source>
</reference>
<dbReference type="Proteomes" id="UP000265618">
    <property type="component" value="Unassembled WGS sequence"/>
</dbReference>
<comment type="caution">
    <text evidence="1">The sequence shown here is derived from an EMBL/GenBank/DDBJ whole genome shotgun (WGS) entry which is preliminary data.</text>
</comment>
<dbReference type="EMBL" id="BDIP01000257">
    <property type="protein sequence ID" value="GIQ80864.1"/>
    <property type="molecule type" value="Genomic_DNA"/>
</dbReference>
<name>A0A9K3GEC6_9EUKA</name>
<keyword evidence="2" id="KW-1185">Reference proteome</keyword>
<evidence type="ECO:0000313" key="2">
    <source>
        <dbReference type="Proteomes" id="UP000265618"/>
    </source>
</evidence>
<evidence type="ECO:0000313" key="1">
    <source>
        <dbReference type="EMBL" id="GIQ80864.1"/>
    </source>
</evidence>
<organism evidence="1 2">
    <name type="scientific">Kipferlia bialata</name>
    <dbReference type="NCBI Taxonomy" id="797122"/>
    <lineage>
        <taxon>Eukaryota</taxon>
        <taxon>Metamonada</taxon>
        <taxon>Carpediemonas-like organisms</taxon>
        <taxon>Kipferlia</taxon>
    </lineage>
</organism>
<gene>
    <name evidence="1" type="ORF">KIPB_001733</name>
</gene>
<protein>
    <submittedName>
        <fullName evidence="1">Uncharacterized protein</fullName>
    </submittedName>
</protein>